<keyword evidence="3" id="KW-1185">Reference proteome</keyword>
<reference evidence="2 3" key="1">
    <citation type="submission" date="2017-12" db="EMBL/GenBank/DDBJ databases">
        <title>Sequencing, de novo assembly and annotation of complete genome of a new Thraustochytrid species, strain FCC1311.</title>
        <authorList>
            <person name="Sedici K."/>
            <person name="Godart F."/>
            <person name="Aiese Cigliano R."/>
            <person name="Sanseverino W."/>
            <person name="Barakat M."/>
            <person name="Ortet P."/>
            <person name="Marechal E."/>
            <person name="Cagnac O."/>
            <person name="Amato A."/>
        </authorList>
    </citation>
    <scope>NUCLEOTIDE SEQUENCE [LARGE SCALE GENOMIC DNA]</scope>
</reference>
<feature type="transmembrane region" description="Helical" evidence="1">
    <location>
        <begin position="254"/>
        <end position="275"/>
    </location>
</feature>
<dbReference type="InParanoid" id="A0A2R5G9S7"/>
<keyword evidence="1" id="KW-0472">Membrane</keyword>
<protein>
    <submittedName>
        <fullName evidence="2">Uncharacterized protein</fullName>
    </submittedName>
</protein>
<gene>
    <name evidence="2" type="ORF">FCC1311_010392</name>
</gene>
<dbReference type="Proteomes" id="UP000241890">
    <property type="component" value="Unassembled WGS sequence"/>
</dbReference>
<evidence type="ECO:0000313" key="2">
    <source>
        <dbReference type="EMBL" id="GBG24821.1"/>
    </source>
</evidence>
<feature type="transmembrane region" description="Helical" evidence="1">
    <location>
        <begin position="47"/>
        <end position="64"/>
    </location>
</feature>
<proteinExistence type="predicted"/>
<keyword evidence="1" id="KW-1133">Transmembrane helix</keyword>
<organism evidence="2 3">
    <name type="scientific">Hondaea fermentalgiana</name>
    <dbReference type="NCBI Taxonomy" id="2315210"/>
    <lineage>
        <taxon>Eukaryota</taxon>
        <taxon>Sar</taxon>
        <taxon>Stramenopiles</taxon>
        <taxon>Bigyra</taxon>
        <taxon>Labyrinthulomycetes</taxon>
        <taxon>Thraustochytrida</taxon>
        <taxon>Thraustochytriidae</taxon>
        <taxon>Hondaea</taxon>
    </lineage>
</organism>
<sequence length="300" mass="33821">MSDQIEAEMSRWSKMNWLEQVLQTVVGIVDGRAIDLNYRLIVERTQLLTVIASLALTSAASALFSNPMDAPTPEHMFRVLNAVSNAREFYAQEGAPLADRSLWIVEEAERVLALTGGNSSSSILLDETENDYFESRYSELGGSIYDSMNHFLNGIIFSVLTYVSVVFVQRSETRHFFNLFYYLHLGGILVTIISLTIGSSHLGMFIQTRIMFTYPTALTMYRILRYNDIWASQAFSASNVATTPADNNFKIGRLQILMVLISFPALFVNCLETFYRIKEARSQSPETGAISPKRDSRLTI</sequence>
<feature type="transmembrane region" description="Helical" evidence="1">
    <location>
        <begin position="150"/>
        <end position="168"/>
    </location>
</feature>
<feature type="transmembrane region" description="Helical" evidence="1">
    <location>
        <begin position="180"/>
        <end position="206"/>
    </location>
</feature>
<evidence type="ECO:0000313" key="3">
    <source>
        <dbReference type="Proteomes" id="UP000241890"/>
    </source>
</evidence>
<comment type="caution">
    <text evidence="2">The sequence shown here is derived from an EMBL/GenBank/DDBJ whole genome shotgun (WGS) entry which is preliminary data.</text>
</comment>
<keyword evidence="1" id="KW-0812">Transmembrane</keyword>
<accession>A0A2R5G9S7</accession>
<name>A0A2R5G9S7_9STRA</name>
<evidence type="ECO:0000256" key="1">
    <source>
        <dbReference type="SAM" id="Phobius"/>
    </source>
</evidence>
<dbReference type="EMBL" id="BEYU01000008">
    <property type="protein sequence ID" value="GBG24821.1"/>
    <property type="molecule type" value="Genomic_DNA"/>
</dbReference>
<dbReference type="AlphaFoldDB" id="A0A2R5G9S7"/>